<feature type="region of interest" description="Disordered" evidence="3">
    <location>
        <begin position="1"/>
        <end position="63"/>
    </location>
</feature>
<feature type="compositionally biased region" description="Basic and acidic residues" evidence="3">
    <location>
        <begin position="50"/>
        <end position="63"/>
    </location>
</feature>
<evidence type="ECO:0000313" key="5">
    <source>
        <dbReference type="EMBL" id="GED99749.1"/>
    </source>
</evidence>
<dbReference type="RefSeq" id="WP_161893716.1">
    <property type="nucleotide sequence ID" value="NZ_BJOV01000001.1"/>
</dbReference>
<accession>A0A7I9V408</accession>
<evidence type="ECO:0008006" key="7">
    <source>
        <dbReference type="Google" id="ProtNLM"/>
    </source>
</evidence>
<evidence type="ECO:0000256" key="2">
    <source>
        <dbReference type="ARBA" id="ARBA00023136"/>
    </source>
</evidence>
<reference evidence="6" key="1">
    <citation type="submission" date="2019-06" db="EMBL/GenBank/DDBJ databases">
        <title>Gordonia isolated from sludge of a wastewater treatment plant.</title>
        <authorList>
            <person name="Tamura T."/>
            <person name="Aoyama K."/>
            <person name="Kang Y."/>
            <person name="Saito S."/>
            <person name="Akiyama N."/>
            <person name="Yazawa K."/>
            <person name="Gonoi T."/>
            <person name="Mikami Y."/>
        </authorList>
    </citation>
    <scope>NUCLEOTIDE SEQUENCE [LARGE SCALE GENOMIC DNA]</scope>
    <source>
        <strain evidence="6">NBRC 107696</strain>
    </source>
</reference>
<dbReference type="GO" id="GO:0016020">
    <property type="term" value="C:membrane"/>
    <property type="evidence" value="ECO:0007669"/>
    <property type="project" value="UniProtKB-SubCell"/>
</dbReference>
<dbReference type="Proteomes" id="UP000444960">
    <property type="component" value="Unassembled WGS sequence"/>
</dbReference>
<comment type="caution">
    <text evidence="5">The sequence shown here is derived from an EMBL/GenBank/DDBJ whole genome shotgun (WGS) entry which is preliminary data.</text>
</comment>
<dbReference type="PANTHER" id="PTHR37042">
    <property type="entry name" value="OUTER MEMBRANE PROTEIN RV1973"/>
    <property type="match status" value="1"/>
</dbReference>
<dbReference type="EMBL" id="BJOV01000001">
    <property type="protein sequence ID" value="GED99749.1"/>
    <property type="molecule type" value="Genomic_DNA"/>
</dbReference>
<name>A0A7I9V408_9ACTN</name>
<gene>
    <name evidence="5" type="ORF">nbrc107696_01960</name>
</gene>
<feature type="compositionally biased region" description="Polar residues" evidence="3">
    <location>
        <begin position="17"/>
        <end position="28"/>
    </location>
</feature>
<keyword evidence="4" id="KW-0812">Transmembrane</keyword>
<dbReference type="AlphaFoldDB" id="A0A7I9V408"/>
<proteinExistence type="predicted"/>
<sequence>MAAGPNKPRRTPKVAGRSTSRVELSANATAKLAQQAKDEYETPTAVASGVERKRQRADAEKAAVERKRAVTDVEPGVNNTSGTYRLAAILAAAAVVVGVIATILAFHPGAEVSDNRAFVDQGETDRVLSAARDGACSPFTFDYRKLDAWTSNFESKLTGEALDVIRKYAKTSKELAVQTQSASDCRVDVVGLSDLTATRAVVLTDMIVSTTKAGAIDQSAMPHVRLTLVRDPANGDDNWLISNIEAL</sequence>
<protein>
    <recommendedName>
        <fullName evidence="7">Mce-associated membrane protein</fullName>
    </recommendedName>
</protein>
<keyword evidence="4" id="KW-1133">Transmembrane helix</keyword>
<comment type="subcellular location">
    <subcellularLocation>
        <location evidence="1">Membrane</location>
    </subcellularLocation>
</comment>
<keyword evidence="2 4" id="KW-0472">Membrane</keyword>
<dbReference type="OrthoDB" id="4374592at2"/>
<feature type="transmembrane region" description="Helical" evidence="4">
    <location>
        <begin position="86"/>
        <end position="106"/>
    </location>
</feature>
<evidence type="ECO:0000256" key="3">
    <source>
        <dbReference type="SAM" id="MobiDB-lite"/>
    </source>
</evidence>
<organism evidence="5 6">
    <name type="scientific">Gordonia spumicola</name>
    <dbReference type="NCBI Taxonomy" id="589161"/>
    <lineage>
        <taxon>Bacteria</taxon>
        <taxon>Bacillati</taxon>
        <taxon>Actinomycetota</taxon>
        <taxon>Actinomycetes</taxon>
        <taxon>Mycobacteriales</taxon>
        <taxon>Gordoniaceae</taxon>
        <taxon>Gordonia</taxon>
    </lineage>
</organism>
<keyword evidence="6" id="KW-1185">Reference proteome</keyword>
<evidence type="ECO:0000256" key="4">
    <source>
        <dbReference type="SAM" id="Phobius"/>
    </source>
</evidence>
<evidence type="ECO:0000256" key="1">
    <source>
        <dbReference type="ARBA" id="ARBA00004370"/>
    </source>
</evidence>
<evidence type="ECO:0000313" key="6">
    <source>
        <dbReference type="Proteomes" id="UP000444960"/>
    </source>
</evidence>
<dbReference type="PANTHER" id="PTHR37042:SF4">
    <property type="entry name" value="OUTER MEMBRANE PROTEIN RV1973"/>
    <property type="match status" value="1"/>
</dbReference>